<dbReference type="GO" id="GO:0009254">
    <property type="term" value="P:peptidoglycan turnover"/>
    <property type="evidence" value="ECO:0007669"/>
    <property type="project" value="UniProtKB-UniRule"/>
</dbReference>
<dbReference type="EC" id="2.7.1.170" evidence="1"/>
<dbReference type="NCBIfam" id="NF007139">
    <property type="entry name" value="PRK09585.1-3"/>
    <property type="match status" value="1"/>
</dbReference>
<dbReference type="GO" id="GO:0005524">
    <property type="term" value="F:ATP binding"/>
    <property type="evidence" value="ECO:0007669"/>
    <property type="project" value="UniProtKB-UniRule"/>
</dbReference>
<feature type="region of interest" description="Disordered" evidence="2">
    <location>
        <begin position="129"/>
        <end position="155"/>
    </location>
</feature>
<dbReference type="HAMAP" id="MF_01270">
    <property type="entry name" value="AnhMurNAc_kinase"/>
    <property type="match status" value="1"/>
</dbReference>
<dbReference type="GO" id="GO:0016301">
    <property type="term" value="F:kinase activity"/>
    <property type="evidence" value="ECO:0007669"/>
    <property type="project" value="UniProtKB-KW"/>
</dbReference>
<dbReference type="GO" id="GO:0016773">
    <property type="term" value="F:phosphotransferase activity, alcohol group as acceptor"/>
    <property type="evidence" value="ECO:0007669"/>
    <property type="project" value="UniProtKB-UniRule"/>
</dbReference>
<dbReference type="SUPFAM" id="SSF53067">
    <property type="entry name" value="Actin-like ATPase domain"/>
    <property type="match status" value="1"/>
</dbReference>
<name>A0A450TIH7_9GAMM</name>
<dbReference type="PANTHER" id="PTHR30605">
    <property type="entry name" value="ANHYDRO-N-ACETYLMURAMIC ACID KINASE"/>
    <property type="match status" value="1"/>
</dbReference>
<comment type="function">
    <text evidence="1">Catalyzes the specific phosphorylation of 1,6-anhydro-N-acetylmuramic acid (anhMurNAc) with the simultaneous cleavage of the 1,6-anhydro ring, generating MurNAc-6-P. Is required for the utilization of anhMurNAc either imported from the medium or derived from its own cell wall murein, and thus plays a role in cell wall recycling.</text>
</comment>
<dbReference type="Gene3D" id="3.30.420.40">
    <property type="match status" value="2"/>
</dbReference>
<reference evidence="3" key="1">
    <citation type="submission" date="2019-02" db="EMBL/GenBank/DDBJ databases">
        <authorList>
            <person name="Gruber-Vodicka R. H."/>
            <person name="Seah K. B. B."/>
        </authorList>
    </citation>
    <scope>NUCLEOTIDE SEQUENCE</scope>
    <source>
        <strain evidence="3">BECK_DK47</strain>
    </source>
</reference>
<comment type="catalytic activity">
    <reaction evidence="1">
        <text>1,6-anhydro-N-acetyl-beta-muramate + ATP + H2O = N-acetyl-D-muramate 6-phosphate + ADP + H(+)</text>
        <dbReference type="Rhea" id="RHEA:24952"/>
        <dbReference type="ChEBI" id="CHEBI:15377"/>
        <dbReference type="ChEBI" id="CHEBI:15378"/>
        <dbReference type="ChEBI" id="CHEBI:30616"/>
        <dbReference type="ChEBI" id="CHEBI:58690"/>
        <dbReference type="ChEBI" id="CHEBI:58722"/>
        <dbReference type="ChEBI" id="CHEBI:456216"/>
        <dbReference type="EC" id="2.7.1.170"/>
    </reaction>
</comment>
<gene>
    <name evidence="1" type="primary">anmK</name>
    <name evidence="3" type="ORF">BECKDK2373B_GA0170837_11841</name>
</gene>
<dbReference type="EMBL" id="CAADEX010000184">
    <property type="protein sequence ID" value="VFJ67079.1"/>
    <property type="molecule type" value="Genomic_DNA"/>
</dbReference>
<organism evidence="3">
    <name type="scientific">Candidatus Kentrum sp. DK</name>
    <dbReference type="NCBI Taxonomy" id="2126562"/>
    <lineage>
        <taxon>Bacteria</taxon>
        <taxon>Pseudomonadati</taxon>
        <taxon>Pseudomonadota</taxon>
        <taxon>Gammaproteobacteria</taxon>
        <taxon>Candidatus Kentrum</taxon>
    </lineage>
</organism>
<dbReference type="InterPro" id="IPR005338">
    <property type="entry name" value="Anhydro_N_Ac-Mur_kinase"/>
</dbReference>
<dbReference type="GO" id="GO:0097175">
    <property type="term" value="P:1,6-anhydro-N-acetyl-beta-muramic acid catabolic process"/>
    <property type="evidence" value="ECO:0007669"/>
    <property type="project" value="UniProtKB-UniRule"/>
</dbReference>
<proteinExistence type="inferred from homology"/>
<keyword evidence="1" id="KW-0067">ATP-binding</keyword>
<keyword evidence="1" id="KW-0547">Nucleotide-binding</keyword>
<evidence type="ECO:0000256" key="2">
    <source>
        <dbReference type="SAM" id="MobiDB-lite"/>
    </source>
</evidence>
<protein>
    <recommendedName>
        <fullName evidence="1">Anhydro-N-acetylmuramic acid kinase</fullName>
        <ecNumber evidence="1">2.7.1.170</ecNumber>
    </recommendedName>
    <alternativeName>
        <fullName evidence="1">AnhMurNAc kinase</fullName>
    </alternativeName>
</protein>
<dbReference type="GO" id="GO:0006040">
    <property type="term" value="P:amino sugar metabolic process"/>
    <property type="evidence" value="ECO:0007669"/>
    <property type="project" value="InterPro"/>
</dbReference>
<sequence length="435" mass="46495">MHHFEIRKLCFSDTLKTLPEHTTFGFKPEKMKESNLFIGVLSGTSMDGVDVGLVEFGASRPVLVASRMHPMPRKIRERLLAVCTQTGRDTVDELAELDALLGHLFADAVLALQEQTGLRAAAIRAIGSHGQTVRHRPHGANMPPDGGLASGGDPAGSDQARVPFTLQIADPNIIAERTGITTVADFRRRDMAAGGQGAPLTPGFHQAMFQSARVDRAVVNIGGIINVTILPAGGGRIIGFDTGPGNVLLDTWAETHLGTPMDTDGHWARQGRTHAPLLARFRADPYFSLPPPKTSGREYFNRDWLDSCIADVHPAPSPADVQRTLCDLDVTTLRDAILQWAPGCREVFLCGGGARNPLLREGIGAQLPGCRADTTACHGIDPDWVEAMAFAWLARQRLTGLPGNVPSVTGARHPVALGAVYPGPVSSRPEGAGIP</sequence>
<dbReference type="UniPathway" id="UPA00343"/>
<dbReference type="PANTHER" id="PTHR30605:SF0">
    <property type="entry name" value="ANHYDRO-N-ACETYLMURAMIC ACID KINASE"/>
    <property type="match status" value="1"/>
</dbReference>
<dbReference type="InterPro" id="IPR043129">
    <property type="entry name" value="ATPase_NBD"/>
</dbReference>
<dbReference type="UniPathway" id="UPA00544"/>
<comment type="pathway">
    <text evidence="1">Amino-sugar metabolism; 1,6-anhydro-N-acetylmuramate degradation.</text>
</comment>
<comment type="pathway">
    <text evidence="1">Cell wall biogenesis; peptidoglycan recycling.</text>
</comment>
<dbReference type="Pfam" id="PF03702">
    <property type="entry name" value="AnmK"/>
    <property type="match status" value="2"/>
</dbReference>
<dbReference type="CDD" id="cd24050">
    <property type="entry name" value="ASKHA_NBD_ANMK"/>
    <property type="match status" value="1"/>
</dbReference>
<evidence type="ECO:0000313" key="3">
    <source>
        <dbReference type="EMBL" id="VFJ67079.1"/>
    </source>
</evidence>
<evidence type="ECO:0000256" key="1">
    <source>
        <dbReference type="HAMAP-Rule" id="MF_01270"/>
    </source>
</evidence>
<comment type="similarity">
    <text evidence="1">Belongs to the anhydro-N-acetylmuramic acid kinase family.</text>
</comment>
<dbReference type="AlphaFoldDB" id="A0A450TIH7"/>
<keyword evidence="1" id="KW-0119">Carbohydrate metabolism</keyword>
<keyword evidence="1 3" id="KW-0418">Kinase</keyword>
<feature type="binding site" evidence="1">
    <location>
        <begin position="43"/>
        <end position="50"/>
    </location>
    <ligand>
        <name>ATP</name>
        <dbReference type="ChEBI" id="CHEBI:30616"/>
    </ligand>
</feature>
<accession>A0A450TIH7</accession>
<keyword evidence="1" id="KW-0808">Transferase</keyword>